<dbReference type="RefSeq" id="WP_097651123.1">
    <property type="nucleotide sequence ID" value="NZ_LYXE01000046.1"/>
</dbReference>
<dbReference type="InterPro" id="IPR033129">
    <property type="entry name" value="PEPCASE_His_AS"/>
</dbReference>
<dbReference type="OrthoDB" id="9768133at2"/>
<dbReference type="PRINTS" id="PR00150">
    <property type="entry name" value="PEPCARBXLASE"/>
</dbReference>
<dbReference type="GO" id="GO:0008964">
    <property type="term" value="F:phosphoenolpyruvate carboxylase activity"/>
    <property type="evidence" value="ECO:0007669"/>
    <property type="project" value="InterPro"/>
</dbReference>
<evidence type="ECO:0000256" key="1">
    <source>
        <dbReference type="ARBA" id="ARBA00003670"/>
    </source>
</evidence>
<dbReference type="GO" id="GO:0006099">
    <property type="term" value="P:tricarboxylic acid cycle"/>
    <property type="evidence" value="ECO:0007669"/>
    <property type="project" value="InterPro"/>
</dbReference>
<organism evidence="5 6">
    <name type="scientific">Candidatus Chloroploca asiatica</name>
    <dbReference type="NCBI Taxonomy" id="1506545"/>
    <lineage>
        <taxon>Bacteria</taxon>
        <taxon>Bacillati</taxon>
        <taxon>Chloroflexota</taxon>
        <taxon>Chloroflexia</taxon>
        <taxon>Chloroflexales</taxon>
        <taxon>Chloroflexineae</taxon>
        <taxon>Oscillochloridaceae</taxon>
        <taxon>Candidatus Chloroploca</taxon>
    </lineage>
</organism>
<proteinExistence type="predicted"/>
<dbReference type="EMBL" id="LYXE01000046">
    <property type="protein sequence ID" value="PDW00359.1"/>
    <property type="molecule type" value="Genomic_DNA"/>
</dbReference>
<evidence type="ECO:0000256" key="3">
    <source>
        <dbReference type="PROSITE-ProRule" id="PRU10111"/>
    </source>
</evidence>
<protein>
    <recommendedName>
        <fullName evidence="2">Phosphoenolpyruvate carboxylase</fullName>
    </recommendedName>
</protein>
<gene>
    <name evidence="5" type="ORF">A9Q02_10200</name>
</gene>
<evidence type="ECO:0000313" key="5">
    <source>
        <dbReference type="EMBL" id="PDW00359.1"/>
    </source>
</evidence>
<dbReference type="AlphaFoldDB" id="A0A2H3KQ47"/>
<evidence type="ECO:0000256" key="4">
    <source>
        <dbReference type="PROSITE-ProRule" id="PRU10112"/>
    </source>
</evidence>
<feature type="active site" evidence="4">
    <location>
        <position position="574"/>
    </location>
</feature>
<evidence type="ECO:0000313" key="6">
    <source>
        <dbReference type="Proteomes" id="UP000220922"/>
    </source>
</evidence>
<dbReference type="PROSITE" id="PS00393">
    <property type="entry name" value="PEPCASE_2"/>
    <property type="match status" value="1"/>
</dbReference>
<dbReference type="GO" id="GO:0015977">
    <property type="term" value="P:carbon fixation"/>
    <property type="evidence" value="ECO:0007669"/>
    <property type="project" value="InterPro"/>
</dbReference>
<comment type="caution">
    <text evidence="5">The sequence shown here is derived from an EMBL/GenBank/DDBJ whole genome shotgun (WGS) entry which is preliminary data.</text>
</comment>
<reference evidence="5 6" key="1">
    <citation type="submission" date="2016-05" db="EMBL/GenBank/DDBJ databases">
        <authorList>
            <person name="Lavstsen T."/>
            <person name="Jespersen J.S."/>
        </authorList>
    </citation>
    <scope>NUCLEOTIDE SEQUENCE [LARGE SCALE GENOMIC DNA]</scope>
    <source>
        <strain evidence="5 6">B7-9</strain>
    </source>
</reference>
<dbReference type="PROSITE" id="PS00781">
    <property type="entry name" value="PEPCASE_1"/>
    <property type="match status" value="1"/>
</dbReference>
<dbReference type="Proteomes" id="UP000220922">
    <property type="component" value="Unassembled WGS sequence"/>
</dbReference>
<keyword evidence="6" id="KW-1185">Reference proteome</keyword>
<dbReference type="PANTHER" id="PTHR30523">
    <property type="entry name" value="PHOSPHOENOLPYRUVATE CARBOXYLASE"/>
    <property type="match status" value="1"/>
</dbReference>
<comment type="function">
    <text evidence="1">Forms oxaloacetate, a four-carbon dicarboxylic acid source for the tricarboxylic acid cycle.</text>
</comment>
<dbReference type="GO" id="GO:0005829">
    <property type="term" value="C:cytosol"/>
    <property type="evidence" value="ECO:0007669"/>
    <property type="project" value="TreeGrafter"/>
</dbReference>
<name>A0A2H3KQ47_9CHLR</name>
<dbReference type="Pfam" id="PF00311">
    <property type="entry name" value="PEPcase"/>
    <property type="match status" value="1"/>
</dbReference>
<sequence>MTLVNLSTVDPATFADELTFLMDCLREALLDSGEPDLARVLPWITPPQADPPRADLPPERLVQALSIAFQLLSMVEQRAAVHYRRTTETRAGLPAVPALWGEALAQLQAHGLDEAALAAALPMMRVEIVLTAHPTEAKRASVLEHHRALYLLLLKRANPHWTPYEQQAIRDEAVTRLIALWRTGEIFLDKPDVASERRNIIHYLRTVFPSVLPMLDARVRQAWQAAGFNPTLLQSPEALPSLQFGTWVGGDRDGHPLVTAEVTTETLAELRRQALGLLYDQLSELASYLSLSDQLQAAPQPLLDQMTTVASQLGERGAHALARNPNEPWRQWINLMLARLPDAPAAMHAYQRSEELVRDLQILAQSLEMIGAGSLVTHLVTPLIRSVHTFGFHLARLDMRQNSAVHDRALSQLLAAAGFADHDVTTWDFARRMDLLTHELVSPRPFTRARAGVGTEADMILSSYRAIRIALHTYGSAGLGGLIVSMTRNIADLLTVYLFARETGLLMVTPDGLACPLPVVPLFETIEDLERSPSILAAFLDHPMTRRSLEEQRRQTGAADLIQQVMIGYSDSNKDGGLIASLWALYRAQAALAAVGQARGVRIRFFHGRGGTISRGAGPTHRFLKALPAGSVGGDVRITEQGETIAQKYANPVTASYNLELFQAGVVRSTMRERLGLATAHPLEPAMDRLAAWSREAYTTLLSSDGFLRFYRQATPVDVLEESRIGSRPARRSGQATLADLRAIPWVFSWSQARFFLPGWYGVGSALERLKGEDQAAFAALSEHLITWAPLHYILSNAATSVATADTEVMGWYSDLVEEHALRERLGKIILTEYERTTTLLEEIYGAPLDERRPNVHAMIQVRTPGLRLLHRQQVALLGEWRSKRAAGTEGAATLLSRLLLTVNAIADGLGSTG</sequence>
<dbReference type="InterPro" id="IPR015813">
    <property type="entry name" value="Pyrv/PenolPyrv_kinase-like_dom"/>
</dbReference>
<dbReference type="InterPro" id="IPR018129">
    <property type="entry name" value="PEP_COase_Lys_AS"/>
</dbReference>
<dbReference type="InterPro" id="IPR021135">
    <property type="entry name" value="PEP_COase"/>
</dbReference>
<feature type="active site" evidence="3">
    <location>
        <position position="133"/>
    </location>
</feature>
<dbReference type="SUPFAM" id="SSF51621">
    <property type="entry name" value="Phosphoenolpyruvate/pyruvate domain"/>
    <property type="match status" value="1"/>
</dbReference>
<evidence type="ECO:0000256" key="2">
    <source>
        <dbReference type="ARBA" id="ARBA00022419"/>
    </source>
</evidence>
<accession>A0A2H3KQ47</accession>
<dbReference type="PANTHER" id="PTHR30523:SF32">
    <property type="entry name" value="PHOSPHOENOLPYRUVATE CARBOXYLASE"/>
    <property type="match status" value="1"/>
</dbReference>
<dbReference type="Gene3D" id="1.20.1440.90">
    <property type="entry name" value="Phosphoenolpyruvate/pyruvate domain"/>
    <property type="match status" value="1"/>
</dbReference>
<keyword evidence="5" id="KW-0670">Pyruvate</keyword>